<sequence>MIYMRLKRFTIKNFRSIENIIIDFPLNKPVALFGPNNAGKSNIFRALEYFLGERYTPNIEFLDSDYYLRDKERYPHITFEAEFDGNYYSGSRYKSPLNKISFTTNYPAKGENLYHDEDGNKIYLSNDDRRKIQFISIDATRDITRQLSYFSQYSLLSKMAKKMHEALVDSKKEELDELFQDIKKTFESVDEYQYFYERLQEAFEENIEGFEHKLELDLSAYDPNNYFKSLRVTAKEGNNIRSFEEFGTGEQQILLMSFAKAYAETFTGENFILGIEEPEVHLHPIAQRWLAKNIKKICRSGIQVVITTHSPEFLDIENLEGFIKVYKENNITKIVQHDATSFAEICLKLRANKNKTSPETILEFYKTNTFYDQLKGLFAKKIILVEGETELFALPNYFLNCGYDLDKNGVEIVNCRGKNQITRNYRLFRAYGYNCFCLFDADRSKGDNSDLANTFGFDEEEMDFNDSAFVIDKTKKYGYFGKDFEIYMRSEFSDYEDKESKIEGSKPLKAKIISEESDYKPEFIEQIAEVLELYK</sequence>
<dbReference type="InterPro" id="IPR051396">
    <property type="entry name" value="Bact_Antivir_Def_Nuclease"/>
</dbReference>
<dbReference type="InterPro" id="IPR027417">
    <property type="entry name" value="P-loop_NTPase"/>
</dbReference>
<gene>
    <name evidence="3" type="primary">recF_1</name>
    <name evidence="3" type="ORF">H0A61_00257</name>
</gene>
<dbReference type="PANTHER" id="PTHR43581:SF4">
    <property type="entry name" value="ATP_GTP PHOSPHATASE"/>
    <property type="match status" value="1"/>
</dbReference>
<organism evidence="3 4">
    <name type="scientific">Koleobacter methoxysyntrophicus</name>
    <dbReference type="NCBI Taxonomy" id="2751313"/>
    <lineage>
        <taxon>Bacteria</taxon>
        <taxon>Bacillati</taxon>
        <taxon>Bacillota</taxon>
        <taxon>Clostridia</taxon>
        <taxon>Koleobacterales</taxon>
        <taxon>Koleobacteraceae</taxon>
        <taxon>Koleobacter</taxon>
    </lineage>
</organism>
<feature type="domain" description="OLD protein-like TOPRIM" evidence="2">
    <location>
        <begin position="377"/>
        <end position="442"/>
    </location>
</feature>
<dbReference type="KEGG" id="kme:H0A61_00257"/>
<accession>A0A8A0RJX2</accession>
<feature type="domain" description="Endonuclease GajA/Old nuclease/RecF-like AAA" evidence="1">
    <location>
        <begin position="4"/>
        <end position="313"/>
    </location>
</feature>
<name>A0A8A0RJX2_9FIRM</name>
<keyword evidence="4" id="KW-1185">Reference proteome</keyword>
<dbReference type="CDD" id="cd00267">
    <property type="entry name" value="ABC_ATPase"/>
    <property type="match status" value="1"/>
</dbReference>
<dbReference type="AlphaFoldDB" id="A0A8A0RJX2"/>
<dbReference type="InterPro" id="IPR034139">
    <property type="entry name" value="TOPRIM_OLD"/>
</dbReference>
<reference evidence="3" key="1">
    <citation type="submission" date="2020-07" db="EMBL/GenBank/DDBJ databases">
        <title>Koleobacter methoxysyntrophicus gen. nov., sp. nov., a novel anaerobic bacterium isolated from deep subsurface oil field and proposal of Koleobacterales ord. nov. in the phylum Firmicutes.</title>
        <authorList>
            <person name="Sakamoto S."/>
            <person name="Tamaki H."/>
        </authorList>
    </citation>
    <scope>NUCLEOTIDE SEQUENCE</scope>
    <source>
        <strain evidence="3">NRmbB1</strain>
    </source>
</reference>
<dbReference type="SUPFAM" id="SSF52540">
    <property type="entry name" value="P-loop containing nucleoside triphosphate hydrolases"/>
    <property type="match status" value="1"/>
</dbReference>
<evidence type="ECO:0000313" key="3">
    <source>
        <dbReference type="EMBL" id="QSQ07938.1"/>
    </source>
</evidence>
<dbReference type="Pfam" id="PF13175">
    <property type="entry name" value="AAA_15"/>
    <property type="match status" value="1"/>
</dbReference>
<dbReference type="CDD" id="cd01026">
    <property type="entry name" value="TOPRIM_OLD"/>
    <property type="match status" value="1"/>
</dbReference>
<dbReference type="Gene3D" id="3.40.50.300">
    <property type="entry name" value="P-loop containing nucleotide triphosphate hydrolases"/>
    <property type="match status" value="1"/>
</dbReference>
<evidence type="ECO:0000259" key="1">
    <source>
        <dbReference type="Pfam" id="PF13175"/>
    </source>
</evidence>
<evidence type="ECO:0000313" key="4">
    <source>
        <dbReference type="Proteomes" id="UP000662904"/>
    </source>
</evidence>
<dbReference type="InterPro" id="IPR041685">
    <property type="entry name" value="AAA_GajA/Old/RecF-like"/>
</dbReference>
<proteinExistence type="predicted"/>
<dbReference type="PANTHER" id="PTHR43581">
    <property type="entry name" value="ATP/GTP PHOSPHATASE"/>
    <property type="match status" value="1"/>
</dbReference>
<dbReference type="Proteomes" id="UP000662904">
    <property type="component" value="Chromosome"/>
</dbReference>
<dbReference type="Pfam" id="PF20469">
    <property type="entry name" value="OLD-like_TOPRIM"/>
    <property type="match status" value="1"/>
</dbReference>
<dbReference type="EMBL" id="CP059066">
    <property type="protein sequence ID" value="QSQ07938.1"/>
    <property type="molecule type" value="Genomic_DNA"/>
</dbReference>
<evidence type="ECO:0000259" key="2">
    <source>
        <dbReference type="Pfam" id="PF20469"/>
    </source>
</evidence>
<protein>
    <submittedName>
        <fullName evidence="3">DNA replication and repair protein RecF</fullName>
    </submittedName>
</protein>